<dbReference type="GO" id="GO:0008239">
    <property type="term" value="F:dipeptidyl-peptidase activity"/>
    <property type="evidence" value="ECO:0007669"/>
    <property type="project" value="InterPro"/>
</dbReference>
<sequence>MSYRVEKDVPVPMRDGHTLSTDLWIPDTHPAPTLLVRTPYGKDVPNLLANSLNTQALLEAGYAVVFQDCRGTSRSGGAFTPLVNEPADGADTVDWVSRQAWCDGTVGTFGASYLGMTQWATASQTPAALKAIAPTVTTTDYYTSPFYSDGGAFSLHLVMWWSTVVAFAGAPRSAAGVEALTEIGGLLADLDIPLASMPVGDQPVLDRFAPWWPQLVAHPVRDEYWQALSVGDHPEKVETPALHIGGWFDICVSSTARSFTAMRKTAGSEESRDGQRLIIGPWDHLSYTGVYHDRQFGLSADVAAADLTGAHIAFFDRWLRGRTDALDGSAPVRIFVMGLDQWRDEQDWPLPGTRYVDYFLGGGGHANTADGDGVLATGEPGADATDTFVYDPADPVPTLGGRLVMPSALNAVGPVDQRPVEARDDVLCFSTPVLEEPVEVTGHVSLELFVSSSAMDTDFTGKLVDVFPDGRAIYLTDGMLRARYRNSLARPEPLEPGAIHQVTLDLAVTSNVFLPGHRIRVEISSSNFPRYDRNTNTGGVIARESLDEAAVATNQVLHGRAYPSRLILPVIERGTS</sequence>
<organism evidence="3 4">
    <name type="scientific">Amycolatopsis pithecellobii</name>
    <dbReference type="NCBI Taxonomy" id="664692"/>
    <lineage>
        <taxon>Bacteria</taxon>
        <taxon>Bacillati</taxon>
        <taxon>Actinomycetota</taxon>
        <taxon>Actinomycetes</taxon>
        <taxon>Pseudonocardiales</taxon>
        <taxon>Pseudonocardiaceae</taxon>
        <taxon>Amycolatopsis</taxon>
    </lineage>
</organism>
<dbReference type="Gene3D" id="3.40.50.1820">
    <property type="entry name" value="alpha/beta hydrolase"/>
    <property type="match status" value="1"/>
</dbReference>
<dbReference type="Proteomes" id="UP000440096">
    <property type="component" value="Unassembled WGS sequence"/>
</dbReference>
<dbReference type="InterPro" id="IPR000383">
    <property type="entry name" value="Xaa-Pro-like_dom"/>
</dbReference>
<protein>
    <submittedName>
        <fullName evidence="3">CocE/NonD family hydrolase</fullName>
    </submittedName>
</protein>
<dbReference type="SMART" id="SM00939">
    <property type="entry name" value="PepX_C"/>
    <property type="match status" value="1"/>
</dbReference>
<evidence type="ECO:0000313" key="3">
    <source>
        <dbReference type="EMBL" id="MTD55252.1"/>
    </source>
</evidence>
<dbReference type="Gene3D" id="1.10.3020.10">
    <property type="entry name" value="alpha-amino acid ester hydrolase ( Helical cap domain)"/>
    <property type="match status" value="1"/>
</dbReference>
<evidence type="ECO:0000256" key="1">
    <source>
        <dbReference type="ARBA" id="ARBA00022801"/>
    </source>
</evidence>
<dbReference type="SUPFAM" id="SSF49785">
    <property type="entry name" value="Galactose-binding domain-like"/>
    <property type="match status" value="1"/>
</dbReference>
<keyword evidence="4" id="KW-1185">Reference proteome</keyword>
<evidence type="ECO:0000259" key="2">
    <source>
        <dbReference type="SMART" id="SM00939"/>
    </source>
</evidence>
<dbReference type="PANTHER" id="PTHR43056">
    <property type="entry name" value="PEPTIDASE S9 PROLYL OLIGOPEPTIDASE"/>
    <property type="match status" value="1"/>
</dbReference>
<dbReference type="InterPro" id="IPR005674">
    <property type="entry name" value="CocE/Ser_esterase"/>
</dbReference>
<keyword evidence="1 3" id="KW-0378">Hydrolase</keyword>
<dbReference type="EMBL" id="WMBA01000019">
    <property type="protein sequence ID" value="MTD55252.1"/>
    <property type="molecule type" value="Genomic_DNA"/>
</dbReference>
<dbReference type="PANTHER" id="PTHR43056:SF10">
    <property type="entry name" value="COCE_NOND FAMILY, PUTATIVE (AFU_ORTHOLOGUE AFUA_7G00600)-RELATED"/>
    <property type="match status" value="1"/>
</dbReference>
<dbReference type="InterPro" id="IPR008979">
    <property type="entry name" value="Galactose-bd-like_sf"/>
</dbReference>
<dbReference type="InterPro" id="IPR013736">
    <property type="entry name" value="Xaa-Pro_dipept_C"/>
</dbReference>
<dbReference type="SUPFAM" id="SSF53474">
    <property type="entry name" value="alpha/beta-Hydrolases"/>
    <property type="match status" value="1"/>
</dbReference>
<dbReference type="RefSeq" id="WP_154757455.1">
    <property type="nucleotide sequence ID" value="NZ_WMBA01000019.1"/>
</dbReference>
<comment type="caution">
    <text evidence="3">The sequence shown here is derived from an EMBL/GenBank/DDBJ whole genome shotgun (WGS) entry which is preliminary data.</text>
</comment>
<dbReference type="Gene3D" id="2.60.120.260">
    <property type="entry name" value="Galactose-binding domain-like"/>
    <property type="match status" value="1"/>
</dbReference>
<reference evidence="3 4" key="1">
    <citation type="submission" date="2019-11" db="EMBL/GenBank/DDBJ databases">
        <title>Draft genome of Amycolatopsis RM579.</title>
        <authorList>
            <person name="Duangmal K."/>
            <person name="Mingma R."/>
        </authorList>
    </citation>
    <scope>NUCLEOTIDE SEQUENCE [LARGE SCALE GENOMIC DNA]</scope>
    <source>
        <strain evidence="3 4">RM579</strain>
    </source>
</reference>
<evidence type="ECO:0000313" key="4">
    <source>
        <dbReference type="Proteomes" id="UP000440096"/>
    </source>
</evidence>
<dbReference type="NCBIfam" id="TIGR00976">
    <property type="entry name" value="CocE_NonD"/>
    <property type="match status" value="1"/>
</dbReference>
<gene>
    <name evidence="3" type="ORF">GKO32_14865</name>
</gene>
<dbReference type="InterPro" id="IPR029058">
    <property type="entry name" value="AB_hydrolase_fold"/>
</dbReference>
<dbReference type="InterPro" id="IPR050585">
    <property type="entry name" value="Xaa-Pro_dipeptidyl-ppase/CocE"/>
</dbReference>
<dbReference type="Pfam" id="PF02129">
    <property type="entry name" value="Peptidase_S15"/>
    <property type="match status" value="1"/>
</dbReference>
<dbReference type="Pfam" id="PF08530">
    <property type="entry name" value="PepX_C"/>
    <property type="match status" value="1"/>
</dbReference>
<proteinExistence type="predicted"/>
<accession>A0A6N7YTJ2</accession>
<name>A0A6N7YTJ2_9PSEU</name>
<dbReference type="OrthoDB" id="5240615at2"/>
<feature type="domain" description="Xaa-Pro dipeptidyl-peptidase C-terminal" evidence="2">
    <location>
        <begin position="312"/>
        <end position="567"/>
    </location>
</feature>
<dbReference type="AlphaFoldDB" id="A0A6N7YTJ2"/>